<evidence type="ECO:0000259" key="5">
    <source>
        <dbReference type="PROSITE" id="PS50977"/>
    </source>
</evidence>
<evidence type="ECO:0000256" key="3">
    <source>
        <dbReference type="ARBA" id="ARBA00023163"/>
    </source>
</evidence>
<evidence type="ECO:0000256" key="1">
    <source>
        <dbReference type="ARBA" id="ARBA00023015"/>
    </source>
</evidence>
<dbReference type="RefSeq" id="WP_213170938.1">
    <property type="nucleotide sequence ID" value="NZ_CP070496.1"/>
</dbReference>
<reference evidence="6" key="1">
    <citation type="submission" date="2021-02" db="EMBL/GenBank/DDBJ databases">
        <title>Natronoglycomyces albus gen. nov., sp. nov, a haloalkaliphilic actinobacterium from a soda solonchak soil.</title>
        <authorList>
            <person name="Sorokin D.Y."/>
            <person name="Khijniak T.V."/>
            <person name="Zakharycheva A.P."/>
            <person name="Boueva O.V."/>
            <person name="Ariskina E.V."/>
            <person name="Hahnke R.L."/>
            <person name="Bunk B."/>
            <person name="Sproer C."/>
            <person name="Schumann P."/>
            <person name="Evtushenko L.I."/>
            <person name="Kublanov I.V."/>
        </authorList>
    </citation>
    <scope>NUCLEOTIDE SEQUENCE</scope>
    <source>
        <strain evidence="6">DSM 106290</strain>
    </source>
</reference>
<dbReference type="AlphaFoldDB" id="A0A895XIZ5"/>
<name>A0A895XIZ5_9ACTN</name>
<sequence>MTVSSRTQPDKAERILIAALEVFAQQGFDNGKIEEIAHRAGVAKPTIYNRFGDKRTLFTEAVNRGIRRSGARVLAAIDSFDLEPSNLRAELEHVGRQLVGCFAHEEGSKVMRLQMTEGHRFPELVDGSTNHSRNVDALAGKLAQLATTGYLRLSNPQRAARQLIALVTSDAPVLSGFGRRVLSDEELDDPVKDAVDTFLAAFGVPAEAQRPTTSLPATTAPSSA</sequence>
<dbReference type="PANTHER" id="PTHR30055:SF146">
    <property type="entry name" value="HTH-TYPE TRANSCRIPTIONAL DUAL REGULATOR CECR"/>
    <property type="match status" value="1"/>
</dbReference>
<dbReference type="EMBL" id="CP070496">
    <property type="protein sequence ID" value="QSB04937.1"/>
    <property type="molecule type" value="Genomic_DNA"/>
</dbReference>
<dbReference type="PRINTS" id="PR00455">
    <property type="entry name" value="HTHTETR"/>
</dbReference>
<evidence type="ECO:0000313" key="7">
    <source>
        <dbReference type="Proteomes" id="UP000662939"/>
    </source>
</evidence>
<dbReference type="GO" id="GO:0045892">
    <property type="term" value="P:negative regulation of DNA-templated transcription"/>
    <property type="evidence" value="ECO:0007669"/>
    <property type="project" value="UniProtKB-ARBA"/>
</dbReference>
<dbReference type="Pfam" id="PF00440">
    <property type="entry name" value="TetR_N"/>
    <property type="match status" value="1"/>
</dbReference>
<organism evidence="6 7">
    <name type="scientific">Natronoglycomyces albus</name>
    <dbReference type="NCBI Taxonomy" id="2811108"/>
    <lineage>
        <taxon>Bacteria</taxon>
        <taxon>Bacillati</taxon>
        <taxon>Actinomycetota</taxon>
        <taxon>Actinomycetes</taxon>
        <taxon>Glycomycetales</taxon>
        <taxon>Glycomycetaceae</taxon>
        <taxon>Natronoglycomyces</taxon>
    </lineage>
</organism>
<accession>A0A895XIZ5</accession>
<dbReference type="SUPFAM" id="SSF46689">
    <property type="entry name" value="Homeodomain-like"/>
    <property type="match status" value="1"/>
</dbReference>
<keyword evidence="1" id="KW-0805">Transcription regulation</keyword>
<dbReference type="InterPro" id="IPR039536">
    <property type="entry name" value="TetR_C_Proteobacteria"/>
</dbReference>
<evidence type="ECO:0000313" key="6">
    <source>
        <dbReference type="EMBL" id="QSB04937.1"/>
    </source>
</evidence>
<dbReference type="Proteomes" id="UP000662939">
    <property type="component" value="Chromosome"/>
</dbReference>
<dbReference type="PANTHER" id="PTHR30055">
    <property type="entry name" value="HTH-TYPE TRANSCRIPTIONAL REGULATOR RUTR"/>
    <property type="match status" value="1"/>
</dbReference>
<dbReference type="InterPro" id="IPR050109">
    <property type="entry name" value="HTH-type_TetR-like_transc_reg"/>
</dbReference>
<gene>
    <name evidence="6" type="ORF">JQS30_14400</name>
</gene>
<proteinExistence type="predicted"/>
<dbReference type="FunFam" id="1.10.10.60:FF:000141">
    <property type="entry name" value="TetR family transcriptional regulator"/>
    <property type="match status" value="1"/>
</dbReference>
<feature type="DNA-binding region" description="H-T-H motif" evidence="4">
    <location>
        <begin position="32"/>
        <end position="51"/>
    </location>
</feature>
<dbReference type="Gene3D" id="1.10.357.10">
    <property type="entry name" value="Tetracycline Repressor, domain 2"/>
    <property type="match status" value="1"/>
</dbReference>
<dbReference type="Pfam" id="PF14246">
    <property type="entry name" value="TetR_C_7"/>
    <property type="match status" value="1"/>
</dbReference>
<keyword evidence="2 4" id="KW-0238">DNA-binding</keyword>
<dbReference type="InterPro" id="IPR001647">
    <property type="entry name" value="HTH_TetR"/>
</dbReference>
<keyword evidence="3" id="KW-0804">Transcription</keyword>
<keyword evidence="7" id="KW-1185">Reference proteome</keyword>
<dbReference type="GO" id="GO:0000976">
    <property type="term" value="F:transcription cis-regulatory region binding"/>
    <property type="evidence" value="ECO:0007669"/>
    <property type="project" value="TreeGrafter"/>
</dbReference>
<dbReference type="PROSITE" id="PS50977">
    <property type="entry name" value="HTH_TETR_2"/>
    <property type="match status" value="1"/>
</dbReference>
<evidence type="ECO:0000256" key="4">
    <source>
        <dbReference type="PROSITE-ProRule" id="PRU00335"/>
    </source>
</evidence>
<dbReference type="KEGG" id="nav:JQS30_14400"/>
<dbReference type="InterPro" id="IPR009057">
    <property type="entry name" value="Homeodomain-like_sf"/>
</dbReference>
<feature type="domain" description="HTH tetR-type" evidence="5">
    <location>
        <begin position="9"/>
        <end position="69"/>
    </location>
</feature>
<protein>
    <submittedName>
        <fullName evidence="6">TetR/AcrR family transcriptional regulator</fullName>
    </submittedName>
</protein>
<evidence type="ECO:0000256" key="2">
    <source>
        <dbReference type="ARBA" id="ARBA00023125"/>
    </source>
</evidence>
<dbReference type="GO" id="GO:0003700">
    <property type="term" value="F:DNA-binding transcription factor activity"/>
    <property type="evidence" value="ECO:0007669"/>
    <property type="project" value="TreeGrafter"/>
</dbReference>